<sequence>MRDRCSYGPGRRKGAPPPLTTVLRRRIHEAPEAAAGGCFVGAGVHGSEGGFDPPRKTHFRVATGLAAAPGRSGPLVFALSDGAHSPIVDGLTAPHRNVTPSRKPMGHASACVPSAAQCVPCD</sequence>
<evidence type="ECO:0000313" key="2">
    <source>
        <dbReference type="Proteomes" id="UP000255505"/>
    </source>
</evidence>
<reference evidence="1 2" key="1">
    <citation type="submission" date="2018-01" db="EMBL/GenBank/DDBJ databases">
        <authorList>
            <person name="Gaut B.S."/>
            <person name="Morton B.R."/>
            <person name="Clegg M.T."/>
            <person name="Duvall M.R."/>
        </authorList>
    </citation>
    <scope>NUCLEOTIDE SEQUENCE [LARGE SCALE GENOMIC DNA]</scope>
    <source>
        <strain evidence="1">Cupriavidus taiwanensis LMG 19425</strain>
        <plasmid evidence="2">Plasmid iii</plasmid>
    </source>
</reference>
<accession>A0A375IRA6</accession>
<dbReference type="AlphaFoldDB" id="A0A375IRA6"/>
<geneLocation type="plasmid" evidence="1">
    <name>III</name>
</geneLocation>
<dbReference type="EMBL" id="LT991978">
    <property type="protein sequence ID" value="SPK77097.1"/>
    <property type="molecule type" value="Genomic_DNA"/>
</dbReference>
<proteinExistence type="predicted"/>
<name>A0A375IRA6_9BURK</name>
<keyword evidence="1" id="KW-0614">Plasmid</keyword>
<organism evidence="1 2">
    <name type="scientific">Cupriavidus taiwanensis</name>
    <dbReference type="NCBI Taxonomy" id="164546"/>
    <lineage>
        <taxon>Bacteria</taxon>
        <taxon>Pseudomonadati</taxon>
        <taxon>Pseudomonadota</taxon>
        <taxon>Betaproteobacteria</taxon>
        <taxon>Burkholderiales</taxon>
        <taxon>Burkholderiaceae</taxon>
        <taxon>Cupriavidus</taxon>
    </lineage>
</organism>
<gene>
    <name evidence="1" type="ORF">CT19425_P20069</name>
</gene>
<protein>
    <submittedName>
        <fullName evidence="1">Uncharacterized protein</fullName>
    </submittedName>
</protein>
<dbReference type="Proteomes" id="UP000255505">
    <property type="component" value="Plasmid III"/>
</dbReference>
<evidence type="ECO:0000313" key="1">
    <source>
        <dbReference type="EMBL" id="SPK77097.1"/>
    </source>
</evidence>